<evidence type="ECO:0000313" key="1">
    <source>
        <dbReference type="EMBL" id="GKT27639.1"/>
    </source>
</evidence>
<feature type="non-terminal residue" evidence="2">
    <location>
        <position position="1"/>
    </location>
</feature>
<reference evidence="2" key="1">
    <citation type="submission" date="2022-03" db="EMBL/GenBank/DDBJ databases">
        <title>Draft genome sequence of Aduncisulcus paluster, a free-living microaerophilic Fornicata.</title>
        <authorList>
            <person name="Yuyama I."/>
            <person name="Kume K."/>
            <person name="Tamura T."/>
            <person name="Inagaki Y."/>
            <person name="Hashimoto T."/>
        </authorList>
    </citation>
    <scope>NUCLEOTIDE SEQUENCE</scope>
    <source>
        <strain evidence="2">NY0171</strain>
    </source>
</reference>
<comment type="caution">
    <text evidence="2">The sequence shown here is derived from an EMBL/GenBank/DDBJ whole genome shotgun (WGS) entry which is preliminary data.</text>
</comment>
<dbReference type="EMBL" id="BQXS01000036">
    <property type="protein sequence ID" value="GKT27639.1"/>
    <property type="molecule type" value="Genomic_DNA"/>
</dbReference>
<evidence type="ECO:0000313" key="2">
    <source>
        <dbReference type="EMBL" id="GKT36577.1"/>
    </source>
</evidence>
<gene>
    <name evidence="1" type="ORF">ADUPG1_000118</name>
    <name evidence="2" type="ORF">ADUPG1_009517</name>
</gene>
<sequence>NIAPILLIPNVLITHSIGKDPDQSSHHSNNLSCFGVEIISTCSISFPERKICSPFESISFDTQKLIKEVDPGFDPMDIPQHSSLLKLSSLKQFIVTMDLRDTRSIISKAYDFIECTSACVEVLFEEETCSFEGYDQNAWEKNVQCK</sequence>
<organism evidence="2 3">
    <name type="scientific">Aduncisulcus paluster</name>
    <dbReference type="NCBI Taxonomy" id="2918883"/>
    <lineage>
        <taxon>Eukaryota</taxon>
        <taxon>Metamonada</taxon>
        <taxon>Carpediemonas-like organisms</taxon>
        <taxon>Aduncisulcus</taxon>
    </lineage>
</organism>
<dbReference type="EMBL" id="BQXS01011257">
    <property type="protein sequence ID" value="GKT36577.1"/>
    <property type="molecule type" value="Genomic_DNA"/>
</dbReference>
<proteinExistence type="predicted"/>
<keyword evidence="3" id="KW-1185">Reference proteome</keyword>
<protein>
    <submittedName>
        <fullName evidence="2">Uncharacterized protein</fullName>
    </submittedName>
</protein>
<name>A0ABQ5KVU4_9EUKA</name>
<accession>A0ABQ5KVU4</accession>
<dbReference type="Proteomes" id="UP001057375">
    <property type="component" value="Unassembled WGS sequence"/>
</dbReference>
<evidence type="ECO:0000313" key="3">
    <source>
        <dbReference type="Proteomes" id="UP001057375"/>
    </source>
</evidence>